<organism evidence="9 10">
    <name type="scientific">Sarocladium strictum</name>
    <name type="common">Black bundle disease fungus</name>
    <name type="synonym">Acremonium strictum</name>
    <dbReference type="NCBI Taxonomy" id="5046"/>
    <lineage>
        <taxon>Eukaryota</taxon>
        <taxon>Fungi</taxon>
        <taxon>Dikarya</taxon>
        <taxon>Ascomycota</taxon>
        <taxon>Pezizomycotina</taxon>
        <taxon>Sordariomycetes</taxon>
        <taxon>Hypocreomycetidae</taxon>
        <taxon>Hypocreales</taxon>
        <taxon>Sarocladiaceae</taxon>
        <taxon>Sarocladium</taxon>
    </lineage>
</organism>
<dbReference type="Proteomes" id="UP001175261">
    <property type="component" value="Unassembled WGS sequence"/>
</dbReference>
<evidence type="ECO:0000256" key="6">
    <source>
        <dbReference type="ARBA" id="ARBA00023180"/>
    </source>
</evidence>
<keyword evidence="3" id="KW-0645">Protease</keyword>
<feature type="signal peptide" evidence="8">
    <location>
        <begin position="1"/>
        <end position="34"/>
    </location>
</feature>
<gene>
    <name evidence="9" type="ORF">NLU13_5869</name>
</gene>
<keyword evidence="10" id="KW-1185">Reference proteome</keyword>
<reference evidence="9" key="1">
    <citation type="submission" date="2022-10" db="EMBL/GenBank/DDBJ databases">
        <title>Determination and structural analysis of whole genome sequence of Sarocladium strictum F4-1.</title>
        <authorList>
            <person name="Hu L."/>
            <person name="Jiang Y."/>
        </authorList>
    </citation>
    <scope>NUCLEOTIDE SEQUENCE</scope>
    <source>
        <strain evidence="9">F4-1</strain>
    </source>
</reference>
<dbReference type="InterPro" id="IPR029058">
    <property type="entry name" value="AB_hydrolase_fold"/>
</dbReference>
<evidence type="ECO:0000256" key="3">
    <source>
        <dbReference type="ARBA" id="ARBA00022670"/>
    </source>
</evidence>
<name>A0AA39GEV7_SARSR</name>
<dbReference type="Gene3D" id="3.40.50.1820">
    <property type="entry name" value="alpha/beta hydrolase"/>
    <property type="match status" value="1"/>
</dbReference>
<dbReference type="GO" id="GO:0004185">
    <property type="term" value="F:serine-type carboxypeptidase activity"/>
    <property type="evidence" value="ECO:0007669"/>
    <property type="project" value="InterPro"/>
</dbReference>
<accession>A0AA39GEV7</accession>
<keyword evidence="4 8" id="KW-0732">Signal</keyword>
<dbReference type="PANTHER" id="PTHR11802">
    <property type="entry name" value="SERINE PROTEASE FAMILY S10 SERINE CARBOXYPEPTIDASE"/>
    <property type="match status" value="1"/>
</dbReference>
<evidence type="ECO:0008006" key="11">
    <source>
        <dbReference type="Google" id="ProtNLM"/>
    </source>
</evidence>
<dbReference type="EMBL" id="JAPDFR010000005">
    <property type="protein sequence ID" value="KAK0386032.1"/>
    <property type="molecule type" value="Genomic_DNA"/>
</dbReference>
<keyword evidence="2" id="KW-0121">Carboxypeptidase</keyword>
<dbReference type="SUPFAM" id="SSF53474">
    <property type="entry name" value="alpha/beta-Hydrolases"/>
    <property type="match status" value="1"/>
</dbReference>
<keyword evidence="6" id="KW-0325">Glycoprotein</keyword>
<protein>
    <recommendedName>
        <fullName evidence="11">Carboxypeptidase</fullName>
    </recommendedName>
</protein>
<proteinExistence type="inferred from homology"/>
<evidence type="ECO:0000313" key="10">
    <source>
        <dbReference type="Proteomes" id="UP001175261"/>
    </source>
</evidence>
<sequence length="640" mass="70907">MNEDTNNGISAVVFAMRRFQIFASLAAVFGVAEAQFPPTPEGLTTIKSKFHENVTISYKEPGICETTPGVKSYAGYVRLPPGFLNDINGEPQDYPINTFFWFFESRKDPANAPLAIWLNGGPGGSSMMGLLEENGPCMIGEDSKSTVLNPWSWNNEVNMLYIDEPVQVGFSYDELTNCTVKLGNNLDDLYQIIPTDFSDGLPELNYTTYAGTLASQVQSHTANSTAQAAHALWHFAQTWFFEFPAYKPEDDRISLWAESYGGHYGPGFMRFFQTQNEKIENGTIEVDHAHYLHLDTLGIVNGALDDVIQGEAYIDFPYFNTYGIKAFNDSIYVELKQNWTTPGGCRDQFQECQDRLKKYDVATINRNRALAADLCDNIDLSCDMGAVSEYMKLDYGWFDIGHPKADPFPPPHMHGYLTEADILQAIGSPVNFTWASPAVGTAFSSTRDMVHGGFIEAVGYLLDHGVKVHMMYGDRDYACNWFGGEAASLAIPYSRSADFASAGYAPLLGPDGATTGLTRQYGNYSFTRVFQAGHEVPRYQPATAYSIFMRATFNADIATGLLEVTDDYGTTGPKDVRAVPNQAPERPEPRCYVRKPDSCSDQVWEKVVAGKAVVKDWFVVGFVDEEDGGSPEDDDGPEEL</sequence>
<feature type="region of interest" description="Disordered" evidence="7">
    <location>
        <begin position="572"/>
        <end position="593"/>
    </location>
</feature>
<dbReference type="Pfam" id="PF00450">
    <property type="entry name" value="Peptidase_S10"/>
    <property type="match status" value="1"/>
</dbReference>
<keyword evidence="5" id="KW-0378">Hydrolase</keyword>
<comment type="similarity">
    <text evidence="1">Belongs to the peptidase S10 family.</text>
</comment>
<evidence type="ECO:0000256" key="8">
    <source>
        <dbReference type="SAM" id="SignalP"/>
    </source>
</evidence>
<evidence type="ECO:0000256" key="2">
    <source>
        <dbReference type="ARBA" id="ARBA00022645"/>
    </source>
</evidence>
<comment type="caution">
    <text evidence="9">The sequence shown here is derived from an EMBL/GenBank/DDBJ whole genome shotgun (WGS) entry which is preliminary data.</text>
</comment>
<evidence type="ECO:0000313" key="9">
    <source>
        <dbReference type="EMBL" id="KAK0386032.1"/>
    </source>
</evidence>
<evidence type="ECO:0000256" key="1">
    <source>
        <dbReference type="ARBA" id="ARBA00009431"/>
    </source>
</evidence>
<feature type="chain" id="PRO_5041354970" description="Carboxypeptidase" evidence="8">
    <location>
        <begin position="35"/>
        <end position="640"/>
    </location>
</feature>
<dbReference type="AlphaFoldDB" id="A0AA39GEV7"/>
<evidence type="ECO:0000256" key="5">
    <source>
        <dbReference type="ARBA" id="ARBA00022801"/>
    </source>
</evidence>
<evidence type="ECO:0000256" key="4">
    <source>
        <dbReference type="ARBA" id="ARBA00022729"/>
    </source>
</evidence>
<dbReference type="GO" id="GO:0000324">
    <property type="term" value="C:fungal-type vacuole"/>
    <property type="evidence" value="ECO:0007669"/>
    <property type="project" value="TreeGrafter"/>
</dbReference>
<dbReference type="PANTHER" id="PTHR11802:SF189">
    <property type="entry name" value="CARBOXYPEPTIDASE"/>
    <property type="match status" value="1"/>
</dbReference>
<evidence type="ECO:0000256" key="7">
    <source>
        <dbReference type="SAM" id="MobiDB-lite"/>
    </source>
</evidence>
<dbReference type="GO" id="GO:0006508">
    <property type="term" value="P:proteolysis"/>
    <property type="evidence" value="ECO:0007669"/>
    <property type="project" value="UniProtKB-KW"/>
</dbReference>
<dbReference type="PRINTS" id="PR00724">
    <property type="entry name" value="CRBOXYPTASEC"/>
</dbReference>
<dbReference type="InterPro" id="IPR001563">
    <property type="entry name" value="Peptidase_S10"/>
</dbReference>